<dbReference type="EMBL" id="BK015437">
    <property type="protein sequence ID" value="DAE06425.1"/>
    <property type="molecule type" value="Genomic_DNA"/>
</dbReference>
<organism evidence="1">
    <name type="scientific">Siphoviridae sp. ctb8j11</name>
    <dbReference type="NCBI Taxonomy" id="2825564"/>
    <lineage>
        <taxon>Viruses</taxon>
        <taxon>Duplodnaviria</taxon>
        <taxon>Heunggongvirae</taxon>
        <taxon>Uroviricota</taxon>
        <taxon>Caudoviricetes</taxon>
    </lineage>
</organism>
<accession>A0A8S5PJ45</accession>
<sequence length="229" mass="25816">MSRVSVNSDTYPFERIQTGFNRLKGSEDIPLKVLTYLMDLPSAGYEPKDDNSRARVRLMKYLWYDGARPLENPLPTAKEKLSLLFDGDHPVLNTEAEKAAHPKGYRIYPQRVWGQSDTEAGVTLKLYMGRSIARDNFHTALGLQFEILVNVNLENTTRTDAYSRAYDIEQCIIEALHGVNMTGIGVVDFSRLSHADNGSTSIFDYGTHCGRKLHMSVEWCDSEGCTVTE</sequence>
<name>A0A8S5PJ45_9CAUD</name>
<proteinExistence type="predicted"/>
<evidence type="ECO:0000313" key="1">
    <source>
        <dbReference type="EMBL" id="DAE06425.1"/>
    </source>
</evidence>
<reference evidence="1" key="1">
    <citation type="journal article" date="2021" name="Proc. Natl. Acad. Sci. U.S.A.">
        <title>A Catalog of Tens of Thousands of Viruses from Human Metagenomes Reveals Hidden Associations with Chronic Diseases.</title>
        <authorList>
            <person name="Tisza M.J."/>
            <person name="Buck C.B."/>
        </authorList>
    </citation>
    <scope>NUCLEOTIDE SEQUENCE</scope>
    <source>
        <strain evidence="1">Ctb8j11</strain>
    </source>
</reference>
<protein>
    <submittedName>
        <fullName evidence="1">Uncharacterized protein</fullName>
    </submittedName>
</protein>